<dbReference type="OrthoDB" id="9613420at2759"/>
<evidence type="ECO:0000256" key="2">
    <source>
        <dbReference type="ARBA" id="ARBA00022475"/>
    </source>
</evidence>
<dbReference type="FunFam" id="1.20.1070.10:FF:000004">
    <property type="entry name" value="Olfactory receptor"/>
    <property type="match status" value="1"/>
</dbReference>
<name>A0A0G2JW89_RAT</name>
<dbReference type="CTD" id="405980"/>
<dbReference type="RefSeq" id="NP_001001087.2">
    <property type="nucleotide sequence ID" value="NM_001001087.2"/>
</dbReference>
<evidence type="ECO:0000313" key="14">
    <source>
        <dbReference type="Ensembl" id="ENSRNOP00000069788.1"/>
    </source>
</evidence>
<evidence type="ECO:0000256" key="5">
    <source>
        <dbReference type="ARBA" id="ARBA00022725"/>
    </source>
</evidence>
<feature type="domain" description="G-protein coupled receptors family 1 profile" evidence="13">
    <location>
        <begin position="41"/>
        <end position="290"/>
    </location>
</feature>
<comment type="subcellular location">
    <subcellularLocation>
        <location evidence="1 12">Cell membrane</location>
        <topology evidence="1 12">Multi-pass membrane protein</topology>
    </subcellularLocation>
</comment>
<evidence type="ECO:0000256" key="9">
    <source>
        <dbReference type="ARBA" id="ARBA00023170"/>
    </source>
</evidence>
<dbReference type="GO" id="GO:0004930">
    <property type="term" value="F:G protein-coupled receptor activity"/>
    <property type="evidence" value="ECO:0007669"/>
    <property type="project" value="UniProtKB-KW"/>
</dbReference>
<evidence type="ECO:0000256" key="12">
    <source>
        <dbReference type="RuleBase" id="RU363047"/>
    </source>
</evidence>
<dbReference type="Proteomes" id="UP000002494">
    <property type="component" value="Chromosome 8"/>
</dbReference>
<evidence type="ECO:0000256" key="11">
    <source>
        <dbReference type="RuleBase" id="RU000688"/>
    </source>
</evidence>
<dbReference type="GO" id="GO:0007608">
    <property type="term" value="P:sensory perception of smell"/>
    <property type="evidence" value="ECO:0000318"/>
    <property type="project" value="GO_Central"/>
</dbReference>
<feature type="transmembrane region" description="Helical" evidence="12">
    <location>
        <begin position="27"/>
        <end position="51"/>
    </location>
</feature>
<evidence type="ECO:0000313" key="16">
    <source>
        <dbReference type="RGD" id="1333217"/>
    </source>
</evidence>
<dbReference type="GO" id="GO:0004984">
    <property type="term" value="F:olfactory receptor activity"/>
    <property type="evidence" value="ECO:0000318"/>
    <property type="project" value="GO_Central"/>
</dbReference>
<dbReference type="GeneTree" id="ENSGT01040000240383"/>
<dbReference type="SMR" id="A0A0G2JW89"/>
<dbReference type="Ensembl" id="ENSRNOT00000088053.3">
    <property type="protein sequence ID" value="ENSRNOP00000069788.1"/>
    <property type="gene ID" value="ENSRNOG00000084530.1"/>
</dbReference>
<feature type="transmembrane region" description="Helical" evidence="12">
    <location>
        <begin position="101"/>
        <end position="120"/>
    </location>
</feature>
<dbReference type="PROSITE" id="PS50262">
    <property type="entry name" value="G_PROTEIN_RECEP_F1_2"/>
    <property type="match status" value="1"/>
</dbReference>
<evidence type="ECO:0000313" key="15">
    <source>
        <dbReference type="Proteomes" id="UP000002494"/>
    </source>
</evidence>
<accession>A0A0G2JW89</accession>
<reference evidence="14" key="3">
    <citation type="submission" date="2025-09" db="UniProtKB">
        <authorList>
            <consortium name="Ensembl"/>
        </authorList>
    </citation>
    <scope>IDENTIFICATION</scope>
    <source>
        <strain evidence="14">Brown Norway</strain>
    </source>
</reference>
<dbReference type="PROSITE" id="PS00237">
    <property type="entry name" value="G_PROTEIN_RECEP_F1_1"/>
    <property type="match status" value="1"/>
</dbReference>
<feature type="transmembrane region" description="Helical" evidence="12">
    <location>
        <begin position="140"/>
        <end position="158"/>
    </location>
</feature>
<dbReference type="Gene3D" id="1.20.1070.10">
    <property type="entry name" value="Rhodopsin 7-helix transmembrane proteins"/>
    <property type="match status" value="1"/>
</dbReference>
<dbReference type="GO" id="GO:0007186">
    <property type="term" value="P:G protein-coupled receptor signaling pathway"/>
    <property type="evidence" value="ECO:0000318"/>
    <property type="project" value="GO_Central"/>
</dbReference>
<keyword evidence="7 11" id="KW-0297">G-protein coupled receptor</keyword>
<dbReference type="InterPro" id="IPR000276">
    <property type="entry name" value="GPCR_Rhodpsn"/>
</dbReference>
<feature type="transmembrane region" description="Helical" evidence="12">
    <location>
        <begin position="273"/>
        <end position="292"/>
    </location>
</feature>
<dbReference type="GeneID" id="405980"/>
<dbReference type="FunCoup" id="A0A0G2JW89">
    <property type="interactions" value="1004"/>
</dbReference>
<keyword evidence="5 12" id="KW-0552">Olfaction</keyword>
<evidence type="ECO:0000256" key="7">
    <source>
        <dbReference type="ARBA" id="ARBA00023040"/>
    </source>
</evidence>
<reference evidence="14" key="2">
    <citation type="submission" date="2025-08" db="UniProtKB">
        <authorList>
            <consortium name="Ensembl"/>
        </authorList>
    </citation>
    <scope>IDENTIFICATION</scope>
    <source>
        <strain evidence="14">Brown Norway</strain>
    </source>
</reference>
<dbReference type="STRING" id="10116.ENSRNOP00000069788"/>
<evidence type="ECO:0000256" key="1">
    <source>
        <dbReference type="ARBA" id="ARBA00004651"/>
    </source>
</evidence>
<dbReference type="RGD" id="1333217">
    <property type="gene designation" value="Or8g50b"/>
</dbReference>
<evidence type="ECO:0000256" key="4">
    <source>
        <dbReference type="ARBA" id="ARBA00022692"/>
    </source>
</evidence>
<keyword evidence="9 11" id="KW-0675">Receptor</keyword>
<proteinExistence type="inferred from homology"/>
<sequence>MAKDNQSRVTEFILVGLTDKPELQLPMFLLFLGIYLFTVLGNLGMIILILLSSHLHTPMYFFLSNLSFIDLCYSTIVTPKMLVNFVTTKNVISYQECMTQLYFFIAFAISECHMLAAMAYDRYVAICNPLLYNVTMSFQVCARMVGGVYGIGIVGAAIHTLCMLRVVFCKANIINHYFCDLFPLMELACSSTYVNEVVLLCLSAFNFFIPNLTILGSYVFIIITILRIKSTEGRFKAFSTCSSHFCAVSVFFGSLAFMYLQPFSVNSKDKGKVSSVFYTTVVPMLNPMIYSLRNRDVKLALNKIFQKKKILV</sequence>
<dbReference type="GO" id="GO:0005886">
    <property type="term" value="C:plasma membrane"/>
    <property type="evidence" value="ECO:0007669"/>
    <property type="project" value="UniProtKB-SubCell"/>
</dbReference>
<comment type="similarity">
    <text evidence="11">Belongs to the G-protein coupled receptor 1 family.</text>
</comment>
<dbReference type="AGR" id="RGD:1333217"/>
<dbReference type="PRINTS" id="PR00245">
    <property type="entry name" value="OLFACTORYR"/>
</dbReference>
<feature type="transmembrane region" description="Helical" evidence="12">
    <location>
        <begin position="60"/>
        <end position="81"/>
    </location>
</feature>
<evidence type="ECO:0000256" key="10">
    <source>
        <dbReference type="ARBA" id="ARBA00023224"/>
    </source>
</evidence>
<keyword evidence="10 11" id="KW-0807">Transducer</keyword>
<reference evidence="14" key="1">
    <citation type="submission" date="2024-01" db="EMBL/GenBank/DDBJ databases">
        <title>GRCr8: a new rat reference genome assembly contstructed from accurate long reads and long range scaffolding.</title>
        <authorList>
            <person name="Doris P.A."/>
            <person name="Kalbfleisch T."/>
            <person name="Li K."/>
            <person name="Howe K."/>
            <person name="Wood J."/>
        </authorList>
    </citation>
    <scope>NUCLEOTIDE SEQUENCE [LARGE SCALE GENOMIC DNA]</scope>
    <source>
        <strain evidence="14">Brown Norway</strain>
    </source>
</reference>
<dbReference type="GO" id="GO:0005549">
    <property type="term" value="F:odorant binding"/>
    <property type="evidence" value="ECO:0000318"/>
    <property type="project" value="GO_Central"/>
</dbReference>
<keyword evidence="15" id="KW-1185">Reference proteome</keyword>
<dbReference type="InParanoid" id="A0A0G2JW89"/>
<keyword evidence="8 12" id="KW-0472">Membrane</keyword>
<gene>
    <name evidence="14 16" type="primary">Or8g50b</name>
</gene>
<dbReference type="PRINTS" id="PR00237">
    <property type="entry name" value="GPCRRHODOPSN"/>
</dbReference>
<dbReference type="InterPro" id="IPR017452">
    <property type="entry name" value="GPCR_Rhodpsn_7TM"/>
</dbReference>
<evidence type="ECO:0000256" key="3">
    <source>
        <dbReference type="ARBA" id="ARBA00022606"/>
    </source>
</evidence>
<evidence type="ECO:0000259" key="13">
    <source>
        <dbReference type="PROSITE" id="PS50262"/>
    </source>
</evidence>
<keyword evidence="3 12" id="KW-0716">Sensory transduction</keyword>
<dbReference type="AlphaFoldDB" id="A0A0G2JW89"/>
<feature type="transmembrane region" description="Helical" evidence="12">
    <location>
        <begin position="238"/>
        <end position="261"/>
    </location>
</feature>
<keyword evidence="4 11" id="KW-0812">Transmembrane</keyword>
<dbReference type="Pfam" id="PF13853">
    <property type="entry name" value="7tm_4"/>
    <property type="match status" value="1"/>
</dbReference>
<dbReference type="SUPFAM" id="SSF81321">
    <property type="entry name" value="Family A G protein-coupled receptor-like"/>
    <property type="match status" value="1"/>
</dbReference>
<organism evidence="14 15">
    <name type="scientific">Rattus norvegicus</name>
    <name type="common">Rat</name>
    <dbReference type="NCBI Taxonomy" id="10116"/>
    <lineage>
        <taxon>Eukaryota</taxon>
        <taxon>Metazoa</taxon>
        <taxon>Chordata</taxon>
        <taxon>Craniata</taxon>
        <taxon>Vertebrata</taxon>
        <taxon>Euteleostomi</taxon>
        <taxon>Mammalia</taxon>
        <taxon>Eutheria</taxon>
        <taxon>Euarchontoglires</taxon>
        <taxon>Glires</taxon>
        <taxon>Rodentia</taxon>
        <taxon>Myomorpha</taxon>
        <taxon>Muroidea</taxon>
        <taxon>Muridae</taxon>
        <taxon>Murinae</taxon>
        <taxon>Rattus</taxon>
    </lineage>
</organism>
<dbReference type="KEGG" id="rno:405980"/>
<dbReference type="InterPro" id="IPR000725">
    <property type="entry name" value="Olfact_rcpt"/>
</dbReference>
<keyword evidence="2 12" id="KW-1003">Cell membrane</keyword>
<dbReference type="PANTHER" id="PTHR48018">
    <property type="entry name" value="OLFACTORY RECEPTOR"/>
    <property type="match status" value="1"/>
</dbReference>
<keyword evidence="6 12" id="KW-1133">Transmembrane helix</keyword>
<evidence type="ECO:0000256" key="8">
    <source>
        <dbReference type="ARBA" id="ARBA00023136"/>
    </source>
</evidence>
<feature type="transmembrane region" description="Helical" evidence="12">
    <location>
        <begin position="197"/>
        <end position="226"/>
    </location>
</feature>
<evidence type="ECO:0000256" key="6">
    <source>
        <dbReference type="ARBA" id="ARBA00022989"/>
    </source>
</evidence>
<dbReference type="OMA" id="FTISECQ"/>
<protein>
    <recommendedName>
        <fullName evidence="12">Olfactory receptor</fullName>
    </recommendedName>
</protein>